<feature type="compositionally biased region" description="Polar residues" evidence="1">
    <location>
        <begin position="1"/>
        <end position="13"/>
    </location>
</feature>
<evidence type="ECO:0000313" key="2">
    <source>
        <dbReference type="EMBL" id="EGN95325.1"/>
    </source>
</evidence>
<dbReference type="AlphaFoldDB" id="F8Q9S0"/>
<dbReference type="HOGENOM" id="CLU_145594_0_0_1"/>
<keyword evidence="3" id="KW-1185">Reference proteome</keyword>
<evidence type="ECO:0000256" key="1">
    <source>
        <dbReference type="SAM" id="MobiDB-lite"/>
    </source>
</evidence>
<feature type="compositionally biased region" description="Polar residues" evidence="1">
    <location>
        <begin position="96"/>
        <end position="106"/>
    </location>
</feature>
<dbReference type="OrthoDB" id="3362851at2759"/>
<feature type="region of interest" description="Disordered" evidence="1">
    <location>
        <begin position="1"/>
        <end position="134"/>
    </location>
</feature>
<dbReference type="OMA" id="EHIIFNY"/>
<dbReference type="InParanoid" id="F8Q9S0"/>
<dbReference type="EMBL" id="GL945486">
    <property type="protein sequence ID" value="EGN95325.1"/>
    <property type="molecule type" value="Genomic_DNA"/>
</dbReference>
<dbReference type="STRING" id="936435.F8Q9S0"/>
<dbReference type="Proteomes" id="UP000008063">
    <property type="component" value="Unassembled WGS sequence"/>
</dbReference>
<accession>F8Q9S0</accession>
<organism evidence="3">
    <name type="scientific">Serpula lacrymans var. lacrymans (strain S7.3)</name>
    <name type="common">Dry rot fungus</name>
    <dbReference type="NCBI Taxonomy" id="936435"/>
    <lineage>
        <taxon>Eukaryota</taxon>
        <taxon>Fungi</taxon>
        <taxon>Dikarya</taxon>
        <taxon>Basidiomycota</taxon>
        <taxon>Agaricomycotina</taxon>
        <taxon>Agaricomycetes</taxon>
        <taxon>Agaricomycetidae</taxon>
        <taxon>Boletales</taxon>
        <taxon>Coniophorineae</taxon>
        <taxon>Serpulaceae</taxon>
        <taxon>Serpula</taxon>
    </lineage>
</organism>
<evidence type="ECO:0000313" key="3">
    <source>
        <dbReference type="Proteomes" id="UP000008063"/>
    </source>
</evidence>
<protein>
    <submittedName>
        <fullName evidence="2">Uncharacterized protein</fullName>
    </submittedName>
</protein>
<reference evidence="3" key="1">
    <citation type="journal article" date="2011" name="Science">
        <title>The plant cell wall-decomposing machinery underlies the functional diversity of forest fungi.</title>
        <authorList>
            <person name="Eastwood D.C."/>
            <person name="Floudas D."/>
            <person name="Binder M."/>
            <person name="Majcherczyk A."/>
            <person name="Schneider P."/>
            <person name="Aerts A."/>
            <person name="Asiegbu F.O."/>
            <person name="Baker S.E."/>
            <person name="Barry K."/>
            <person name="Bendiksby M."/>
            <person name="Blumentritt M."/>
            <person name="Coutinho P.M."/>
            <person name="Cullen D."/>
            <person name="de Vries R.P."/>
            <person name="Gathman A."/>
            <person name="Goodell B."/>
            <person name="Henrissat B."/>
            <person name="Ihrmark K."/>
            <person name="Kauserud H."/>
            <person name="Kohler A."/>
            <person name="LaButti K."/>
            <person name="Lapidus A."/>
            <person name="Lavin J.L."/>
            <person name="Lee Y.-H."/>
            <person name="Lindquist E."/>
            <person name="Lilly W."/>
            <person name="Lucas S."/>
            <person name="Morin E."/>
            <person name="Murat C."/>
            <person name="Oguiza J.A."/>
            <person name="Park J."/>
            <person name="Pisabarro A.G."/>
            <person name="Riley R."/>
            <person name="Rosling A."/>
            <person name="Salamov A."/>
            <person name="Schmidt O."/>
            <person name="Schmutz J."/>
            <person name="Skrede I."/>
            <person name="Stenlid J."/>
            <person name="Wiebenga A."/>
            <person name="Xie X."/>
            <person name="Kuees U."/>
            <person name="Hibbett D.S."/>
            <person name="Hoffmeister D."/>
            <person name="Hoegberg N."/>
            <person name="Martin F."/>
            <person name="Grigoriev I.V."/>
            <person name="Watkinson S.C."/>
        </authorList>
    </citation>
    <scope>NUCLEOTIDE SEQUENCE [LARGE SCALE GENOMIC DNA]</scope>
    <source>
        <strain evidence="3">strain S7.3</strain>
    </source>
</reference>
<gene>
    <name evidence="2" type="ORF">SERLA73DRAFT_77364</name>
</gene>
<name>F8Q9S0_SERL3</name>
<feature type="compositionally biased region" description="Low complexity" evidence="1">
    <location>
        <begin position="33"/>
        <end position="50"/>
    </location>
</feature>
<proteinExistence type="predicted"/>
<sequence>MDPPRQSHNQPGRNSPVPPRRLATLYTSDDQNRSSVQSSSHYSQQPSLPSIRQLHPYLPPSGMSQQETLPDASTSAYSYPPPTYPIASGSGDLHSGHSTQSHSNVYGRTETLESELEGDADQQGPAKKKRRRQALSCNGEHIIFNYQTPYL</sequence>